<evidence type="ECO:0000313" key="7">
    <source>
        <dbReference type="Proteomes" id="UP001149813"/>
    </source>
</evidence>
<evidence type="ECO:0000313" key="6">
    <source>
        <dbReference type="EMBL" id="KAJ1723571.1"/>
    </source>
</evidence>
<proteinExistence type="predicted"/>
<feature type="compositionally biased region" description="Low complexity" evidence="4">
    <location>
        <begin position="158"/>
        <end position="179"/>
    </location>
</feature>
<dbReference type="PANTHER" id="PTHR45339:SF1">
    <property type="entry name" value="HYBRID SIGNAL TRANSDUCTION HISTIDINE KINASE J"/>
    <property type="match status" value="1"/>
</dbReference>
<dbReference type="InterPro" id="IPR001789">
    <property type="entry name" value="Sig_transdc_resp-reg_receiver"/>
</dbReference>
<evidence type="ECO:0000256" key="1">
    <source>
        <dbReference type="ARBA" id="ARBA00022553"/>
    </source>
</evidence>
<keyword evidence="1 3" id="KW-0597">Phosphoprotein</keyword>
<comment type="caution">
    <text evidence="6">The sequence shown here is derived from an EMBL/GenBank/DDBJ whole genome shotgun (WGS) entry which is preliminary data.</text>
</comment>
<evidence type="ECO:0000256" key="3">
    <source>
        <dbReference type="PROSITE-ProRule" id="PRU00169"/>
    </source>
</evidence>
<feature type="compositionally biased region" description="Polar residues" evidence="4">
    <location>
        <begin position="244"/>
        <end position="256"/>
    </location>
</feature>
<dbReference type="AlphaFoldDB" id="A0A9W7XYT3"/>
<dbReference type="PROSITE" id="PS50110">
    <property type="entry name" value="RESPONSE_REGULATORY"/>
    <property type="match status" value="1"/>
</dbReference>
<name>A0A9W7XYT3_9FUNG</name>
<dbReference type="FunFam" id="3.40.50.2300:FF:000146">
    <property type="entry name" value="Putative two-component response regulator SSK1p"/>
    <property type="match status" value="1"/>
</dbReference>
<dbReference type="CDD" id="cd17546">
    <property type="entry name" value="REC_hyHK_CKI1_RcsC-like"/>
    <property type="match status" value="1"/>
</dbReference>
<dbReference type="EMBL" id="JANBOJ010000061">
    <property type="protein sequence ID" value="KAJ1723571.1"/>
    <property type="molecule type" value="Genomic_DNA"/>
</dbReference>
<dbReference type="Proteomes" id="UP001149813">
    <property type="component" value="Unassembled WGS sequence"/>
</dbReference>
<organism evidence="6 7">
    <name type="scientific">Coemansia erecta</name>
    <dbReference type="NCBI Taxonomy" id="147472"/>
    <lineage>
        <taxon>Eukaryota</taxon>
        <taxon>Fungi</taxon>
        <taxon>Fungi incertae sedis</taxon>
        <taxon>Zoopagomycota</taxon>
        <taxon>Kickxellomycotina</taxon>
        <taxon>Kickxellomycetes</taxon>
        <taxon>Kickxellales</taxon>
        <taxon>Kickxellaceae</taxon>
        <taxon>Coemansia</taxon>
    </lineage>
</organism>
<reference evidence="6" key="1">
    <citation type="submission" date="2022-07" db="EMBL/GenBank/DDBJ databases">
        <title>Phylogenomic reconstructions and comparative analyses of Kickxellomycotina fungi.</title>
        <authorList>
            <person name="Reynolds N.K."/>
            <person name="Stajich J.E."/>
            <person name="Barry K."/>
            <person name="Grigoriev I.V."/>
            <person name="Crous P."/>
            <person name="Smith M.E."/>
        </authorList>
    </citation>
    <scope>NUCLEOTIDE SEQUENCE</scope>
    <source>
        <strain evidence="6">NBRC 32514</strain>
    </source>
</reference>
<dbReference type="SMART" id="SM00448">
    <property type="entry name" value="REC"/>
    <property type="match status" value="1"/>
</dbReference>
<dbReference type="GO" id="GO:0000156">
    <property type="term" value="F:phosphorelay response regulator activity"/>
    <property type="evidence" value="ECO:0007669"/>
    <property type="project" value="UniProtKB-ARBA"/>
</dbReference>
<dbReference type="SUPFAM" id="SSF52172">
    <property type="entry name" value="CheY-like"/>
    <property type="match status" value="1"/>
</dbReference>
<keyword evidence="7" id="KW-1185">Reference proteome</keyword>
<feature type="region of interest" description="Disordered" evidence="4">
    <location>
        <begin position="1"/>
        <end position="49"/>
    </location>
</feature>
<dbReference type="Pfam" id="PF00072">
    <property type="entry name" value="Response_reg"/>
    <property type="match status" value="1"/>
</dbReference>
<protein>
    <submittedName>
        <fullName evidence="6">Response regulator</fullName>
    </submittedName>
</protein>
<evidence type="ECO:0000256" key="4">
    <source>
        <dbReference type="SAM" id="MobiDB-lite"/>
    </source>
</evidence>
<evidence type="ECO:0000256" key="2">
    <source>
        <dbReference type="ARBA" id="ARBA00023012"/>
    </source>
</evidence>
<accession>A0A9W7XYT3</accession>
<dbReference type="InterPro" id="IPR011006">
    <property type="entry name" value="CheY-like_superfamily"/>
</dbReference>
<feature type="region of interest" description="Disordered" evidence="4">
    <location>
        <begin position="119"/>
        <end position="257"/>
    </location>
</feature>
<dbReference type="Gene3D" id="3.40.50.2300">
    <property type="match status" value="1"/>
</dbReference>
<evidence type="ECO:0000259" key="5">
    <source>
        <dbReference type="PROSITE" id="PS50110"/>
    </source>
</evidence>
<sequence length="477" mass="51834">MSLVPTLEIPIPVKRKNRKQRPEAIEIGSRNDGSEMENQPGESPPSPLIQVDARRKSQTLAGTELHRVDTTESSASASVLALQAKSSIDLERGAIDNTSISKTRSLLRDKMALFNRAKQKARNKFRGISDAQTAEEDDSVSVVPPNRSDTVDSEESLTTLPAEAAAKAETEDASATQPPTLQPEPLTPSDGRSENSDASSMKSRERKVLSSSSGGSGTAKKRISNPQPQPQPQLDSAQQQQPQKRSAGTANKNASGNVPPIRVLIVEDNLINRSIMERFLRHMDVYYDVASNGEEAITMWTAAAEEKRMDGASPGNAVEGPYHIVFMDIQMPIMDGITATKHIRGLERQRRIGVWEDKGSVARMAAGGAARPASLRWRPYRNNSGGSQAGDAGDQVLSLPVVKSPVIIVALTASSLQSDRHAALAAGCNDFLTKPVSLIWLKKKIMEWGCMQALVDHEGWQRWRTLRENGAVPSLAK</sequence>
<feature type="modified residue" description="4-aspartylphosphate" evidence="3">
    <location>
        <position position="328"/>
    </location>
</feature>
<keyword evidence="2" id="KW-0902">Two-component regulatory system</keyword>
<feature type="compositionally biased region" description="Low complexity" evidence="4">
    <location>
        <begin position="232"/>
        <end position="243"/>
    </location>
</feature>
<dbReference type="OrthoDB" id="21225at2759"/>
<dbReference type="PANTHER" id="PTHR45339">
    <property type="entry name" value="HYBRID SIGNAL TRANSDUCTION HISTIDINE KINASE J"/>
    <property type="match status" value="1"/>
</dbReference>
<feature type="domain" description="Response regulatory" evidence="5">
    <location>
        <begin position="262"/>
        <end position="449"/>
    </location>
</feature>
<gene>
    <name evidence="6" type="primary">MgSsk1</name>
    <name evidence="6" type="ORF">LPJ53_002094</name>
</gene>